<accession>A0A937D471</accession>
<dbReference type="InterPro" id="IPR050557">
    <property type="entry name" value="RTX_toxin/Mannuronan_C5-epim"/>
</dbReference>
<evidence type="ECO:0000313" key="5">
    <source>
        <dbReference type="Proteomes" id="UP000605848"/>
    </source>
</evidence>
<dbReference type="GO" id="GO:0005576">
    <property type="term" value="C:extracellular region"/>
    <property type="evidence" value="ECO:0007669"/>
    <property type="project" value="UniProtKB-SubCell"/>
</dbReference>
<dbReference type="Proteomes" id="UP000605848">
    <property type="component" value="Unassembled WGS sequence"/>
</dbReference>
<feature type="region of interest" description="Disordered" evidence="3">
    <location>
        <begin position="303"/>
        <end position="327"/>
    </location>
</feature>
<evidence type="ECO:0000256" key="1">
    <source>
        <dbReference type="ARBA" id="ARBA00004613"/>
    </source>
</evidence>
<comment type="caution">
    <text evidence="4">The sequence shown here is derived from an EMBL/GenBank/DDBJ whole genome shotgun (WGS) entry which is preliminary data.</text>
</comment>
<sequence>MMATFKGTSAGETISGSFENDLIDGGGGLDTLVGGQGSDDYIWYGEPIIIVEEVDAGLDYVSTSIKFTTPYVLTENVDGFSITGEGQGHAIGNGLDNNFYGGRFADTFEGGVGEDKFFGNGGNDSMVGGANDDRYEVDSIGDIVVEGAGAGSGWDTVRTTLSSFTLNYANVEVLWYIGNGNFHGIGNELDNTLLGSGNIGNDTLDGAGGADILAGQGGDDTYIVDKFDRIDERFNDGIDTAITKGIGEYRLDAAVENLTQTSDENLAFIGHGNALNNVIRASNKASHQLFGYEGNDHLISGGSANTLDGGSGNDTLEGSAGASDVGKLSGKRSDYTILETKSKIVLNDKRGVDGTDTFLSVETFSFSDGQVTMSDLIGSPKPVDPVPPPGHPSPIPPAQPPGTPVPLQEVFTGDRGNNTIHGNEGKNVIKGFSGNDRLYGHEGSDKIYGGLGLDWLHGGSGKDKFVFDTKPSKNNIDQIRDFKKGEDTIWLDNADFTKVGKIKAMKASAFWSSKTGKAHDANDRVIYDKDSGVLYYDADGTGSKAGVAFATISKNLALTAKDFLIV</sequence>
<dbReference type="InterPro" id="IPR001343">
    <property type="entry name" value="Hemolysn_Ca-bd"/>
</dbReference>
<name>A0A937D471_9HYPH</name>
<dbReference type="GO" id="GO:0005509">
    <property type="term" value="F:calcium ion binding"/>
    <property type="evidence" value="ECO:0007669"/>
    <property type="project" value="InterPro"/>
</dbReference>
<feature type="compositionally biased region" description="Pro residues" evidence="3">
    <location>
        <begin position="382"/>
        <end position="401"/>
    </location>
</feature>
<dbReference type="EMBL" id="JAEQMY010000068">
    <property type="protein sequence ID" value="MBL0407205.1"/>
    <property type="molecule type" value="Genomic_DNA"/>
</dbReference>
<keyword evidence="5" id="KW-1185">Reference proteome</keyword>
<dbReference type="PANTHER" id="PTHR38340">
    <property type="entry name" value="S-LAYER PROTEIN"/>
    <property type="match status" value="1"/>
</dbReference>
<evidence type="ECO:0000313" key="4">
    <source>
        <dbReference type="EMBL" id="MBL0407205.1"/>
    </source>
</evidence>
<dbReference type="PROSITE" id="PS00330">
    <property type="entry name" value="HEMOLYSIN_CALCIUM"/>
    <property type="match status" value="3"/>
</dbReference>
<dbReference type="InterPro" id="IPR011049">
    <property type="entry name" value="Serralysin-like_metalloprot_C"/>
</dbReference>
<dbReference type="PANTHER" id="PTHR38340:SF1">
    <property type="entry name" value="S-LAYER PROTEIN"/>
    <property type="match status" value="1"/>
</dbReference>
<feature type="region of interest" description="Disordered" evidence="3">
    <location>
        <begin position="379"/>
        <end position="401"/>
    </location>
</feature>
<dbReference type="Pfam" id="PF00353">
    <property type="entry name" value="HemolysinCabind"/>
    <property type="match status" value="5"/>
</dbReference>
<dbReference type="InterPro" id="IPR018511">
    <property type="entry name" value="Hemolysin-typ_Ca-bd_CS"/>
</dbReference>
<feature type="compositionally biased region" description="Polar residues" evidence="3">
    <location>
        <begin position="303"/>
        <end position="316"/>
    </location>
</feature>
<proteinExistence type="predicted"/>
<comment type="subcellular location">
    <subcellularLocation>
        <location evidence="1">Secreted</location>
    </subcellularLocation>
</comment>
<dbReference type="PRINTS" id="PR00313">
    <property type="entry name" value="CABNDNGRPT"/>
</dbReference>
<protein>
    <submittedName>
        <fullName evidence="4">Calcium-binding protein</fullName>
    </submittedName>
</protein>
<evidence type="ECO:0000256" key="3">
    <source>
        <dbReference type="SAM" id="MobiDB-lite"/>
    </source>
</evidence>
<dbReference type="RefSeq" id="WP_202064183.1">
    <property type="nucleotide sequence ID" value="NZ_JAEQMY010000068.1"/>
</dbReference>
<gene>
    <name evidence="4" type="ORF">JKG68_25065</name>
</gene>
<dbReference type="SUPFAM" id="SSF51120">
    <property type="entry name" value="beta-Roll"/>
    <property type="match status" value="4"/>
</dbReference>
<organism evidence="4 5">
    <name type="scientific">Microvirga aerilata</name>
    <dbReference type="NCBI Taxonomy" id="670292"/>
    <lineage>
        <taxon>Bacteria</taxon>
        <taxon>Pseudomonadati</taxon>
        <taxon>Pseudomonadota</taxon>
        <taxon>Alphaproteobacteria</taxon>
        <taxon>Hyphomicrobiales</taxon>
        <taxon>Methylobacteriaceae</taxon>
        <taxon>Microvirga</taxon>
    </lineage>
</organism>
<keyword evidence="2" id="KW-0964">Secreted</keyword>
<evidence type="ECO:0000256" key="2">
    <source>
        <dbReference type="ARBA" id="ARBA00022525"/>
    </source>
</evidence>
<reference evidence="4" key="1">
    <citation type="submission" date="2021-01" db="EMBL/GenBank/DDBJ databases">
        <title>Microvirga sp.</title>
        <authorList>
            <person name="Kim M.K."/>
        </authorList>
    </citation>
    <scope>NUCLEOTIDE SEQUENCE</scope>
    <source>
        <strain evidence="4">5420S-16</strain>
    </source>
</reference>
<dbReference type="AlphaFoldDB" id="A0A937D471"/>
<dbReference type="Gene3D" id="2.150.10.10">
    <property type="entry name" value="Serralysin-like metalloprotease, C-terminal"/>
    <property type="match status" value="3"/>
</dbReference>